<keyword evidence="1" id="KW-0560">Oxidoreductase</keyword>
<evidence type="ECO:0000313" key="3">
    <source>
        <dbReference type="EMBL" id="RHZ94693.1"/>
    </source>
</evidence>
<dbReference type="EMBL" id="QWGP01000011">
    <property type="protein sequence ID" value="RHZ94693.1"/>
    <property type="molecule type" value="Genomic_DNA"/>
</dbReference>
<dbReference type="SMART" id="SM00903">
    <property type="entry name" value="Flavin_Reduct"/>
    <property type="match status" value="1"/>
</dbReference>
<dbReference type="GO" id="GO:0006208">
    <property type="term" value="P:pyrimidine nucleobase catabolic process"/>
    <property type="evidence" value="ECO:0007669"/>
    <property type="project" value="TreeGrafter"/>
</dbReference>
<dbReference type="Pfam" id="PF01613">
    <property type="entry name" value="Flavin_Reduct"/>
    <property type="match status" value="1"/>
</dbReference>
<sequence length="175" mass="18712">MSAPDQAQEFREAMSRLASGVSLVTTRSLAGVPHGMLATAVTSVSAAPPMLLVCINRSATLLADLLERGAFCVNFLGAHHQDLAGRFFSAEGRAQRFQTGPWTELATGVPVLGDSLAALDCRLDRAVEAGTHSVLFGRVEAIRLSPPGEVQPMIHYLRQYRRLECPEAQPGEAAS</sequence>
<dbReference type="GO" id="GO:0042602">
    <property type="term" value="F:riboflavin reductase (NADPH) activity"/>
    <property type="evidence" value="ECO:0007669"/>
    <property type="project" value="TreeGrafter"/>
</dbReference>
<gene>
    <name evidence="3" type="ORF">D1114_11535</name>
</gene>
<dbReference type="InterPro" id="IPR012349">
    <property type="entry name" value="Split_barrel_FMN-bd"/>
</dbReference>
<dbReference type="GO" id="GO:0010181">
    <property type="term" value="F:FMN binding"/>
    <property type="evidence" value="ECO:0007669"/>
    <property type="project" value="InterPro"/>
</dbReference>
<proteinExistence type="predicted"/>
<reference evidence="3 4" key="1">
    <citation type="submission" date="2018-08" db="EMBL/GenBank/DDBJ databases">
        <title>Draft genome sequence of Rhodobacter sphaeroides FY.</title>
        <authorList>
            <person name="Rayyan A."/>
            <person name="Meyer T.E."/>
            <person name="Kyndt J.A."/>
        </authorList>
    </citation>
    <scope>NUCLEOTIDE SEQUENCE [LARGE SCALE GENOMIC DNA]</scope>
    <source>
        <strain evidence="3 4">FY</strain>
    </source>
</reference>
<evidence type="ECO:0000256" key="1">
    <source>
        <dbReference type="ARBA" id="ARBA00023002"/>
    </source>
</evidence>
<feature type="domain" description="Flavin reductase like" evidence="2">
    <location>
        <begin position="14"/>
        <end position="162"/>
    </location>
</feature>
<name>A0AAX1UKJ2_CERSP</name>
<dbReference type="SUPFAM" id="SSF50475">
    <property type="entry name" value="FMN-binding split barrel"/>
    <property type="match status" value="1"/>
</dbReference>
<accession>A0AAX1UKJ2</accession>
<dbReference type="Proteomes" id="UP000266305">
    <property type="component" value="Unassembled WGS sequence"/>
</dbReference>
<dbReference type="InterPro" id="IPR002563">
    <property type="entry name" value="Flavin_Rdtase-like_dom"/>
</dbReference>
<dbReference type="PANTHER" id="PTHR30466:SF1">
    <property type="entry name" value="FMN REDUCTASE (NADH) RUTF"/>
    <property type="match status" value="1"/>
</dbReference>
<evidence type="ECO:0000259" key="2">
    <source>
        <dbReference type="SMART" id="SM00903"/>
    </source>
</evidence>
<protein>
    <submittedName>
        <fullName evidence="3">Flavin reductase</fullName>
    </submittedName>
</protein>
<dbReference type="InterPro" id="IPR050268">
    <property type="entry name" value="NADH-dep_flavin_reductase"/>
</dbReference>
<evidence type="ECO:0000313" key="4">
    <source>
        <dbReference type="Proteomes" id="UP000266305"/>
    </source>
</evidence>
<comment type="caution">
    <text evidence="3">The sequence shown here is derived from an EMBL/GenBank/DDBJ whole genome shotgun (WGS) entry which is preliminary data.</text>
</comment>
<dbReference type="PANTHER" id="PTHR30466">
    <property type="entry name" value="FLAVIN REDUCTASE"/>
    <property type="match status" value="1"/>
</dbReference>
<dbReference type="AlphaFoldDB" id="A0AAX1UKJ2"/>
<dbReference type="Gene3D" id="2.30.110.10">
    <property type="entry name" value="Electron Transport, Fmn-binding Protein, Chain A"/>
    <property type="match status" value="1"/>
</dbReference>
<dbReference type="RefSeq" id="WP_119000235.1">
    <property type="nucleotide sequence ID" value="NZ_QWGP01000011.1"/>
</dbReference>
<organism evidence="3 4">
    <name type="scientific">Cereibacter sphaeroides</name>
    <name type="common">Rhodobacter sphaeroides</name>
    <dbReference type="NCBI Taxonomy" id="1063"/>
    <lineage>
        <taxon>Bacteria</taxon>
        <taxon>Pseudomonadati</taxon>
        <taxon>Pseudomonadota</taxon>
        <taxon>Alphaproteobacteria</taxon>
        <taxon>Rhodobacterales</taxon>
        <taxon>Paracoccaceae</taxon>
        <taxon>Cereibacter</taxon>
    </lineage>
</organism>